<reference evidence="2 3" key="1">
    <citation type="submission" date="2020-04" db="EMBL/GenBank/DDBJ databases">
        <authorList>
            <person name="De Canck E."/>
        </authorList>
    </citation>
    <scope>NUCLEOTIDE SEQUENCE [LARGE SCALE GENOMIC DNA]</scope>
    <source>
        <strain evidence="2 3">LMG 28138</strain>
    </source>
</reference>
<dbReference type="Gene3D" id="2.60.120.10">
    <property type="entry name" value="Jelly Rolls"/>
    <property type="match status" value="1"/>
</dbReference>
<name>A0A6S7BNT2_9BURK</name>
<dbReference type="CDD" id="cd06987">
    <property type="entry name" value="cupin_MAE_RS03005"/>
    <property type="match status" value="1"/>
</dbReference>
<gene>
    <name evidence="2" type="ORF">LMG28138_03125</name>
</gene>
<evidence type="ECO:0000313" key="2">
    <source>
        <dbReference type="EMBL" id="CAB3791147.1"/>
    </source>
</evidence>
<evidence type="ECO:0000259" key="1">
    <source>
        <dbReference type="Pfam" id="PF07883"/>
    </source>
</evidence>
<dbReference type="InterPro" id="IPR013096">
    <property type="entry name" value="Cupin_2"/>
</dbReference>
<evidence type="ECO:0000313" key="3">
    <source>
        <dbReference type="Proteomes" id="UP000494115"/>
    </source>
</evidence>
<dbReference type="InterPro" id="IPR014710">
    <property type="entry name" value="RmlC-like_jellyroll"/>
</dbReference>
<keyword evidence="3" id="KW-1185">Reference proteome</keyword>
<feature type="domain" description="Cupin type-2" evidence="1">
    <location>
        <begin position="51"/>
        <end position="118"/>
    </location>
</feature>
<dbReference type="SUPFAM" id="SSF51182">
    <property type="entry name" value="RmlC-like cupins"/>
    <property type="match status" value="1"/>
</dbReference>
<dbReference type="RefSeq" id="WP_175105650.1">
    <property type="nucleotide sequence ID" value="NZ_CADIKM010000013.1"/>
</dbReference>
<proteinExistence type="predicted"/>
<dbReference type="PANTHER" id="PTHR43346">
    <property type="entry name" value="LIGAND BINDING DOMAIN PROTEIN, PUTATIVE (AFU_ORTHOLOGUE AFUA_6G14370)-RELATED"/>
    <property type="match status" value="1"/>
</dbReference>
<accession>A0A6S7BNT2</accession>
<dbReference type="PANTHER" id="PTHR43346:SF1">
    <property type="entry name" value="QUERCETIN 2,3-DIOXYGENASE-RELATED"/>
    <property type="match status" value="1"/>
</dbReference>
<dbReference type="AlphaFoldDB" id="A0A6S7BNT2"/>
<sequence>MNIPASSVTRRAFSIQALQDAEVFKISPNDSNYFVLLATPQANRVSFVQVIEIFEAGGATPPNSHTAADEIFFVLSGSGEAICNGESTEIRAGDSLIVHAGSEHVVRNTGRERLYCLTTMIPDEDFAQLIRNGLRWKLDAADIRVLGGIG</sequence>
<dbReference type="EMBL" id="CADIKM010000013">
    <property type="protein sequence ID" value="CAB3791147.1"/>
    <property type="molecule type" value="Genomic_DNA"/>
</dbReference>
<dbReference type="Pfam" id="PF07883">
    <property type="entry name" value="Cupin_2"/>
    <property type="match status" value="1"/>
</dbReference>
<dbReference type="InterPro" id="IPR052538">
    <property type="entry name" value="Flavonoid_dioxygenase-like"/>
</dbReference>
<dbReference type="Proteomes" id="UP000494115">
    <property type="component" value="Unassembled WGS sequence"/>
</dbReference>
<dbReference type="InterPro" id="IPR011051">
    <property type="entry name" value="RmlC_Cupin_sf"/>
</dbReference>
<organism evidence="2 3">
    <name type="scientific">Pararobbsia alpina</name>
    <dbReference type="NCBI Taxonomy" id="621374"/>
    <lineage>
        <taxon>Bacteria</taxon>
        <taxon>Pseudomonadati</taxon>
        <taxon>Pseudomonadota</taxon>
        <taxon>Betaproteobacteria</taxon>
        <taxon>Burkholderiales</taxon>
        <taxon>Burkholderiaceae</taxon>
        <taxon>Pararobbsia</taxon>
    </lineage>
</organism>
<protein>
    <recommendedName>
        <fullName evidence="1">Cupin type-2 domain-containing protein</fullName>
    </recommendedName>
</protein>